<feature type="region of interest" description="Disordered" evidence="4">
    <location>
        <begin position="52"/>
        <end position="177"/>
    </location>
</feature>
<evidence type="ECO:0000313" key="7">
    <source>
        <dbReference type="Proteomes" id="UP001189429"/>
    </source>
</evidence>
<organism evidence="6 7">
    <name type="scientific">Prorocentrum cordatum</name>
    <dbReference type="NCBI Taxonomy" id="2364126"/>
    <lineage>
        <taxon>Eukaryota</taxon>
        <taxon>Sar</taxon>
        <taxon>Alveolata</taxon>
        <taxon>Dinophyceae</taxon>
        <taxon>Prorocentrales</taxon>
        <taxon>Prorocentraceae</taxon>
        <taxon>Prorocentrum</taxon>
    </lineage>
</organism>
<feature type="domain" description="RanBP2-type" evidence="5">
    <location>
        <begin position="25"/>
        <end position="44"/>
    </location>
</feature>
<comment type="caution">
    <text evidence="6">The sequence shown here is derived from an EMBL/GenBank/DDBJ whole genome shotgun (WGS) entry which is preliminary data.</text>
</comment>
<feature type="region of interest" description="Disordered" evidence="4">
    <location>
        <begin position="1"/>
        <end position="25"/>
    </location>
</feature>
<feature type="compositionally biased region" description="Polar residues" evidence="4">
    <location>
        <begin position="153"/>
        <end position="163"/>
    </location>
</feature>
<feature type="compositionally biased region" description="Pro residues" evidence="4">
    <location>
        <begin position="1"/>
        <end position="15"/>
    </location>
</feature>
<keyword evidence="7" id="KW-1185">Reference proteome</keyword>
<dbReference type="PROSITE" id="PS01358">
    <property type="entry name" value="ZF_RANBP2_1"/>
    <property type="match status" value="1"/>
</dbReference>
<name>A0ABN9SZM4_9DINO</name>
<gene>
    <name evidence="6" type="ORF">PCOR1329_LOCUS34059</name>
</gene>
<evidence type="ECO:0000256" key="4">
    <source>
        <dbReference type="SAM" id="MobiDB-lite"/>
    </source>
</evidence>
<evidence type="ECO:0000259" key="5">
    <source>
        <dbReference type="PROSITE" id="PS01358"/>
    </source>
</evidence>
<feature type="compositionally biased region" description="Basic residues" evidence="4">
    <location>
        <begin position="59"/>
        <end position="70"/>
    </location>
</feature>
<evidence type="ECO:0000256" key="3">
    <source>
        <dbReference type="ARBA" id="ARBA00022833"/>
    </source>
</evidence>
<dbReference type="InterPro" id="IPR001876">
    <property type="entry name" value="Znf_RanBP2"/>
</dbReference>
<sequence>MPPQHQPQRPSPQPPQQMQQAPQPWTCPQCQYLNGPQTSYCFFCAHSDVWKPSAADTKKAKKEQKRKQKRAEREARKAEAAAPAAGANVAALGHGAAAAPRAAAPGGLEPIPEGSEGSGGSSAPGTPMRLPPRALFEPAPGTPTPGTPAPDSSPLTPAPSFSSLRPAAQPSPFREPMGVDVAQDAFGRHLGARSPFEAQVAGSPVAFEPPADGDFAIQPAMPAVAQQHVAWVPPPADPAAYERHRVLLKAALQATGTQLLTAQKLHAPQPRLTALEEEYAVLLCQVIMARPHEERVSQQADFVLRAEARLAKAEQSEQEVRDELASAERRTSDCKAALARASEMLSQLRLIGPSEAETQAKAAAERKAEADAAVDSKVPRHDEDELMEEPDDGKQRRTGPGPSGAADAAKDLSPQLSPETPITVIASIQEEQSQVRRQLTQLSQQLQAMILGLMRTRRRQSTRVSVRAVPHRLSEWLKMLMPLSEMPAP</sequence>
<dbReference type="Proteomes" id="UP001189429">
    <property type="component" value="Unassembled WGS sequence"/>
</dbReference>
<reference evidence="6" key="1">
    <citation type="submission" date="2023-10" db="EMBL/GenBank/DDBJ databases">
        <authorList>
            <person name="Chen Y."/>
            <person name="Shah S."/>
            <person name="Dougan E. K."/>
            <person name="Thang M."/>
            <person name="Chan C."/>
        </authorList>
    </citation>
    <scope>NUCLEOTIDE SEQUENCE [LARGE SCALE GENOMIC DNA]</scope>
</reference>
<protein>
    <recommendedName>
        <fullName evidence="5">RanBP2-type domain-containing protein</fullName>
    </recommendedName>
</protein>
<proteinExistence type="predicted"/>
<accession>A0ABN9SZM4</accession>
<keyword evidence="2" id="KW-0863">Zinc-finger</keyword>
<keyword evidence="3" id="KW-0862">Zinc</keyword>
<dbReference type="EMBL" id="CAUYUJ010014192">
    <property type="protein sequence ID" value="CAK0838022.1"/>
    <property type="molecule type" value="Genomic_DNA"/>
</dbReference>
<evidence type="ECO:0000256" key="2">
    <source>
        <dbReference type="ARBA" id="ARBA00022771"/>
    </source>
</evidence>
<feature type="region of interest" description="Disordered" evidence="4">
    <location>
        <begin position="311"/>
        <end position="331"/>
    </location>
</feature>
<evidence type="ECO:0000256" key="1">
    <source>
        <dbReference type="ARBA" id="ARBA00022723"/>
    </source>
</evidence>
<evidence type="ECO:0000313" key="6">
    <source>
        <dbReference type="EMBL" id="CAK0838022.1"/>
    </source>
</evidence>
<feature type="region of interest" description="Disordered" evidence="4">
    <location>
        <begin position="356"/>
        <end position="417"/>
    </location>
</feature>
<keyword evidence="1" id="KW-0479">Metal-binding</keyword>
<feature type="compositionally biased region" description="Low complexity" evidence="4">
    <location>
        <begin position="80"/>
        <end position="115"/>
    </location>
</feature>